<evidence type="ECO:0000313" key="2">
    <source>
        <dbReference type="Proteomes" id="UP001230649"/>
    </source>
</evidence>
<proteinExistence type="predicted"/>
<dbReference type="Proteomes" id="UP001230649">
    <property type="component" value="Unassembled WGS sequence"/>
</dbReference>
<keyword evidence="2" id="KW-1185">Reference proteome</keyword>
<protein>
    <submittedName>
        <fullName evidence="1">Uncharacterized protein</fullName>
    </submittedName>
</protein>
<gene>
    <name evidence="1" type="ORF">QFC20_002631</name>
</gene>
<organism evidence="1 2">
    <name type="scientific">Naganishia adeliensis</name>
    <dbReference type="NCBI Taxonomy" id="92952"/>
    <lineage>
        <taxon>Eukaryota</taxon>
        <taxon>Fungi</taxon>
        <taxon>Dikarya</taxon>
        <taxon>Basidiomycota</taxon>
        <taxon>Agaricomycotina</taxon>
        <taxon>Tremellomycetes</taxon>
        <taxon>Filobasidiales</taxon>
        <taxon>Filobasidiaceae</taxon>
        <taxon>Naganishia</taxon>
    </lineage>
</organism>
<accession>A0ACC2WHU9</accession>
<sequence length="969" mass="107054">MEDDPERVVVAAVFNVGRFGNAVVREEKRVLVTGKDKAGLYRTGCQDAPPSPPRNTIPERQEPLPSIPRSEGPPDVDRYIDYNRYTFALTRLSSRRPQEDEEGYGYIDRVVEDVTQQLSERGLTTPLLFSSQALDLSATKTRLLINSYISTLFQPSYSAAANQYHDDLRLCSPHEAAWFLRWALSRPVRLVREDKAVESPGRKKGAGKVVTVQERQVRGLVDLREYVVWRGKERANRYPARGINLFFQGLPASLTTLLKTLLDLLSRLTSHSHASGLTPSVLSTLFGPLVFGLTDPSSSSAGVSTFSDTHAAYVRASGAMEHLLLASIRGQEATHERLTGDFPRTLSAWVRGYPFGIVDDATVDVGAARNGVRKVVVRKAEKTVRSYSRDLVRSCTDWAGEWKEWREVVKGGVTISERHRLRLALKTAALPNRTGGTPTGRGDEGRDKVEDGWGSFEDSGFVDEGLGEKLRFDLGEGAKQEVNTKRHTMTWTDFASPSGGFDRSTTALVESLTLDQPVLQEHLAHWPAERQALHEQHLKVQKELPSFEGYDHALRIGEEWIEEPFLDVWADLVVSAGWGDAGELTYRRANWVIVECQTASTPAIFVFEERVPLKYQSALVHPPRKKSIFKRFPRHSEPSSVQTAQEEAFDARLKRHSVKVMTLSKPVSVREIGSPLPASPHTPRRDASRGSGETTVSPKSQGSVDQSPLAGRGKHASTGFMERLNRAPGRMDGNDVRVLRVDTGRMRGPPGAQFGQSDADRWLEMLATNRTKGTHASAPVISSVPRRSGDGSGSRVLSRSSLATHERPTHEIPVKTFRQDSPHDLTGLELQEHTPALDPASPSHSSFYCVATKSSYNVLPKDDLRCRAATISTEADASHRSGASVDEEESELEYLAPPLSAVGSQWTGSPPNAAAVLHKRLCLHHRLDLFVGPLRTRQSRQAASDPTYASAFLVASGYALQRHRGVRGP</sequence>
<dbReference type="EMBL" id="JASBWS010000019">
    <property type="protein sequence ID" value="KAJ9111340.1"/>
    <property type="molecule type" value="Genomic_DNA"/>
</dbReference>
<name>A0ACC2WHU9_9TREE</name>
<reference evidence="1" key="1">
    <citation type="submission" date="2023-04" db="EMBL/GenBank/DDBJ databases">
        <title>Draft Genome sequencing of Naganishia species isolated from polar environments using Oxford Nanopore Technology.</title>
        <authorList>
            <person name="Leo P."/>
            <person name="Venkateswaran K."/>
        </authorList>
    </citation>
    <scope>NUCLEOTIDE SEQUENCE</scope>
    <source>
        <strain evidence="1">MNA-CCFEE 5262</strain>
    </source>
</reference>
<evidence type="ECO:0000313" key="1">
    <source>
        <dbReference type="EMBL" id="KAJ9111340.1"/>
    </source>
</evidence>
<comment type="caution">
    <text evidence="1">The sequence shown here is derived from an EMBL/GenBank/DDBJ whole genome shotgun (WGS) entry which is preliminary data.</text>
</comment>